<dbReference type="OrthoDB" id="10266008at2759"/>
<keyword evidence="4" id="KW-1185">Reference proteome</keyword>
<dbReference type="Pfam" id="PF12780">
    <property type="entry name" value="AAA_8"/>
    <property type="match status" value="1"/>
</dbReference>
<dbReference type="GO" id="GO:0051959">
    <property type="term" value="F:dynein light intermediate chain binding"/>
    <property type="evidence" value="ECO:0007669"/>
    <property type="project" value="InterPro"/>
</dbReference>
<comment type="caution">
    <text evidence="3">The sequence shown here is derived from an EMBL/GenBank/DDBJ whole genome shotgun (WGS) entry which is preliminary data.</text>
</comment>
<dbReference type="PANTHER" id="PTHR22878:SF63">
    <property type="entry name" value="DYNEIN AXONEMAL HEAVY CHAIN 10"/>
    <property type="match status" value="1"/>
</dbReference>
<dbReference type="InterPro" id="IPR024317">
    <property type="entry name" value="Dynein_heavy_chain_D4_dom"/>
</dbReference>
<dbReference type="PANTHER" id="PTHR22878">
    <property type="entry name" value="DYNEIN HEAVY CHAIN 6, AXONEMAL-LIKE-RELATED"/>
    <property type="match status" value="1"/>
</dbReference>
<comment type="similarity">
    <text evidence="1">Belongs to the dynein heavy chain family.</text>
</comment>
<feature type="domain" description="Dynein heavy chain AAA module D4" evidence="2">
    <location>
        <begin position="1"/>
        <end position="83"/>
    </location>
</feature>
<sequence>LVNNTGIDWFLPWPPQALLAVAQSFLGKNPMIPSDQFENVIDHVVMVHGSVEKYSLLFLQKLRRSNYVTPKNYLDFIHTYARLLDEKDQFILGRALSFDERKNTQTRCLRKFGHKENN</sequence>
<feature type="non-terminal residue" evidence="3">
    <location>
        <position position="1"/>
    </location>
</feature>
<organism evidence="3 4">
    <name type="scientific">Chiloscyllium punctatum</name>
    <name type="common">Brownbanded bambooshark</name>
    <name type="synonym">Hemiscyllium punctatum</name>
    <dbReference type="NCBI Taxonomy" id="137246"/>
    <lineage>
        <taxon>Eukaryota</taxon>
        <taxon>Metazoa</taxon>
        <taxon>Chordata</taxon>
        <taxon>Craniata</taxon>
        <taxon>Vertebrata</taxon>
        <taxon>Chondrichthyes</taxon>
        <taxon>Elasmobranchii</taxon>
        <taxon>Galeomorphii</taxon>
        <taxon>Galeoidea</taxon>
        <taxon>Orectolobiformes</taxon>
        <taxon>Hemiscylliidae</taxon>
        <taxon>Chiloscyllium</taxon>
    </lineage>
</organism>
<dbReference type="Gene3D" id="1.20.920.20">
    <property type="match status" value="1"/>
</dbReference>
<evidence type="ECO:0000259" key="2">
    <source>
        <dbReference type="Pfam" id="PF12780"/>
    </source>
</evidence>
<dbReference type="EMBL" id="BEZZ01021971">
    <property type="protein sequence ID" value="GCC39841.1"/>
    <property type="molecule type" value="Genomic_DNA"/>
</dbReference>
<dbReference type="GO" id="GO:0030286">
    <property type="term" value="C:dynein complex"/>
    <property type="evidence" value="ECO:0007669"/>
    <property type="project" value="InterPro"/>
</dbReference>
<dbReference type="InterPro" id="IPR026983">
    <property type="entry name" value="DHC"/>
</dbReference>
<gene>
    <name evidence="3" type="ORF">chiPu_0023489</name>
</gene>
<evidence type="ECO:0000313" key="3">
    <source>
        <dbReference type="EMBL" id="GCC39841.1"/>
    </source>
</evidence>
<evidence type="ECO:0000313" key="4">
    <source>
        <dbReference type="Proteomes" id="UP000287033"/>
    </source>
</evidence>
<reference evidence="3 4" key="1">
    <citation type="journal article" date="2018" name="Nat. Ecol. Evol.">
        <title>Shark genomes provide insights into elasmobranch evolution and the origin of vertebrates.</title>
        <authorList>
            <person name="Hara Y"/>
            <person name="Yamaguchi K"/>
            <person name="Onimaru K"/>
            <person name="Kadota M"/>
            <person name="Koyanagi M"/>
            <person name="Keeley SD"/>
            <person name="Tatsumi K"/>
            <person name="Tanaka K"/>
            <person name="Motone F"/>
            <person name="Kageyama Y"/>
            <person name="Nozu R"/>
            <person name="Adachi N"/>
            <person name="Nishimura O"/>
            <person name="Nakagawa R"/>
            <person name="Tanegashima C"/>
            <person name="Kiyatake I"/>
            <person name="Matsumoto R"/>
            <person name="Murakumo K"/>
            <person name="Nishida K"/>
            <person name="Terakita A"/>
            <person name="Kuratani S"/>
            <person name="Sato K"/>
            <person name="Hyodo S Kuraku.S."/>
        </authorList>
    </citation>
    <scope>NUCLEOTIDE SEQUENCE [LARGE SCALE GENOMIC DNA]</scope>
</reference>
<protein>
    <recommendedName>
        <fullName evidence="2">Dynein heavy chain AAA module D4 domain-containing protein</fullName>
    </recommendedName>
</protein>
<accession>A0A401TB05</accession>
<dbReference type="Proteomes" id="UP000287033">
    <property type="component" value="Unassembled WGS sequence"/>
</dbReference>
<proteinExistence type="inferred from homology"/>
<dbReference type="STRING" id="137246.A0A401TB05"/>
<dbReference type="AlphaFoldDB" id="A0A401TB05"/>
<dbReference type="GO" id="GO:0007018">
    <property type="term" value="P:microtubule-based movement"/>
    <property type="evidence" value="ECO:0007669"/>
    <property type="project" value="InterPro"/>
</dbReference>
<dbReference type="GO" id="GO:0045505">
    <property type="term" value="F:dynein intermediate chain binding"/>
    <property type="evidence" value="ECO:0007669"/>
    <property type="project" value="InterPro"/>
</dbReference>
<evidence type="ECO:0000256" key="1">
    <source>
        <dbReference type="ARBA" id="ARBA00008887"/>
    </source>
</evidence>
<name>A0A401TB05_CHIPU</name>